<dbReference type="EMBL" id="BAAAHH010000013">
    <property type="protein sequence ID" value="GAA0953272.1"/>
    <property type="molecule type" value="Genomic_DNA"/>
</dbReference>
<evidence type="ECO:0008006" key="3">
    <source>
        <dbReference type="Google" id="ProtNLM"/>
    </source>
</evidence>
<evidence type="ECO:0000313" key="2">
    <source>
        <dbReference type="Proteomes" id="UP001500665"/>
    </source>
</evidence>
<organism evidence="1 2">
    <name type="scientific">Actinocorallia libanotica</name>
    <dbReference type="NCBI Taxonomy" id="46162"/>
    <lineage>
        <taxon>Bacteria</taxon>
        <taxon>Bacillati</taxon>
        <taxon>Actinomycetota</taxon>
        <taxon>Actinomycetes</taxon>
        <taxon>Streptosporangiales</taxon>
        <taxon>Thermomonosporaceae</taxon>
        <taxon>Actinocorallia</taxon>
    </lineage>
</organism>
<dbReference type="Proteomes" id="UP001500665">
    <property type="component" value="Unassembled WGS sequence"/>
</dbReference>
<evidence type="ECO:0000313" key="1">
    <source>
        <dbReference type="EMBL" id="GAA0953272.1"/>
    </source>
</evidence>
<proteinExistence type="predicted"/>
<gene>
    <name evidence="1" type="ORF">GCM10009550_35010</name>
</gene>
<sequence>MEMARCAGGRQGRRREAPGLFRGYEERSGGGLVFTSAAQRSWIRCRYQNEELMYQTLDRLSEAAAQWRGSSGDVRERLHDWLIRTVGLRYSPIDKALKKNGLDRFWFAGRQFSRVHHIKLEDHVPPTRVGRIYFALDTRDHRWIVDHVGLKLYRV</sequence>
<protein>
    <recommendedName>
        <fullName evidence="3">Transposase</fullName>
    </recommendedName>
</protein>
<name>A0ABP4BQN1_9ACTN</name>
<keyword evidence="2" id="KW-1185">Reference proteome</keyword>
<dbReference type="RefSeq" id="WP_344241897.1">
    <property type="nucleotide sequence ID" value="NZ_BAAAHH010000013.1"/>
</dbReference>
<accession>A0ABP4BQN1</accession>
<comment type="caution">
    <text evidence="1">The sequence shown here is derived from an EMBL/GenBank/DDBJ whole genome shotgun (WGS) entry which is preliminary data.</text>
</comment>
<reference evidence="2" key="1">
    <citation type="journal article" date="2019" name="Int. J. Syst. Evol. Microbiol.">
        <title>The Global Catalogue of Microorganisms (GCM) 10K type strain sequencing project: providing services to taxonomists for standard genome sequencing and annotation.</title>
        <authorList>
            <consortium name="The Broad Institute Genomics Platform"/>
            <consortium name="The Broad Institute Genome Sequencing Center for Infectious Disease"/>
            <person name="Wu L."/>
            <person name="Ma J."/>
        </authorList>
    </citation>
    <scope>NUCLEOTIDE SEQUENCE [LARGE SCALE GENOMIC DNA]</scope>
    <source>
        <strain evidence="2">JCM 10696</strain>
    </source>
</reference>